<dbReference type="GO" id="GO:0005737">
    <property type="term" value="C:cytoplasm"/>
    <property type="evidence" value="ECO:0007669"/>
    <property type="project" value="UniProtKB-SubCell"/>
</dbReference>
<dbReference type="EC" id="3.5.1.44" evidence="6"/>
<organism evidence="11 12">
    <name type="scientific">Candidatus Methylophosphatis roskildensis</name>
    <dbReference type="NCBI Taxonomy" id="2899263"/>
    <lineage>
        <taxon>Bacteria</taxon>
        <taxon>Pseudomonadati</taxon>
        <taxon>Pseudomonadota</taxon>
        <taxon>Betaproteobacteria</taxon>
        <taxon>Nitrosomonadales</taxon>
        <taxon>Sterolibacteriaceae</taxon>
        <taxon>Candidatus Methylophosphatis</taxon>
    </lineage>
</organism>
<dbReference type="GO" id="GO:0008984">
    <property type="term" value="F:protein-glutamate methylesterase activity"/>
    <property type="evidence" value="ECO:0007669"/>
    <property type="project" value="UniProtKB-UniRule"/>
</dbReference>
<accession>A0A9D7HTD2</accession>
<comment type="catalytic activity">
    <reaction evidence="6">
        <text>L-glutaminyl-[protein] + H2O = L-glutamyl-[protein] + NH4(+)</text>
        <dbReference type="Rhea" id="RHEA:16441"/>
        <dbReference type="Rhea" id="RHEA-COMP:10207"/>
        <dbReference type="Rhea" id="RHEA-COMP:10208"/>
        <dbReference type="ChEBI" id="CHEBI:15377"/>
        <dbReference type="ChEBI" id="CHEBI:28938"/>
        <dbReference type="ChEBI" id="CHEBI:29973"/>
        <dbReference type="ChEBI" id="CHEBI:30011"/>
        <dbReference type="EC" id="3.5.1.44"/>
    </reaction>
</comment>
<comment type="subcellular location">
    <subcellularLocation>
        <location evidence="6">Cytoplasm</location>
    </subcellularLocation>
</comment>
<keyword evidence="1 6" id="KW-0963">Cytoplasm</keyword>
<dbReference type="EC" id="3.1.1.61" evidence="6"/>
<dbReference type="GO" id="GO:0050568">
    <property type="term" value="F:protein-glutamine glutaminase activity"/>
    <property type="evidence" value="ECO:0007669"/>
    <property type="project" value="UniProtKB-UniRule"/>
</dbReference>
<dbReference type="Proteomes" id="UP000807785">
    <property type="component" value="Unassembled WGS sequence"/>
</dbReference>
<dbReference type="GO" id="GO:0006935">
    <property type="term" value="P:chemotaxis"/>
    <property type="evidence" value="ECO:0007669"/>
    <property type="project" value="UniProtKB-UniRule"/>
</dbReference>
<evidence type="ECO:0000256" key="2">
    <source>
        <dbReference type="ARBA" id="ARBA00022500"/>
    </source>
</evidence>
<dbReference type="InterPro" id="IPR001789">
    <property type="entry name" value="Sig_transdc_resp-reg_receiver"/>
</dbReference>
<dbReference type="InterPro" id="IPR008248">
    <property type="entry name" value="CheB-like"/>
</dbReference>
<evidence type="ECO:0000256" key="4">
    <source>
        <dbReference type="ARBA" id="ARBA00022801"/>
    </source>
</evidence>
<evidence type="ECO:0000313" key="12">
    <source>
        <dbReference type="Proteomes" id="UP000807785"/>
    </source>
</evidence>
<evidence type="ECO:0000256" key="8">
    <source>
        <dbReference type="PROSITE-ProRule" id="PRU00169"/>
    </source>
</evidence>
<feature type="active site" evidence="6 7">
    <location>
        <position position="284"/>
    </location>
</feature>
<comment type="function">
    <text evidence="6">Involved in chemotaxis. Part of a chemotaxis signal transduction system that modulates chemotaxis in response to various stimuli. Catalyzes the demethylation of specific methylglutamate residues introduced into the chemoreceptors (methyl-accepting chemotaxis proteins or MCP) by CheR. Also mediates the irreversible deamidation of specific glutamine residues to glutamic acid.</text>
</comment>
<dbReference type="Pfam" id="PF01339">
    <property type="entry name" value="CheB_methylest"/>
    <property type="match status" value="1"/>
</dbReference>
<dbReference type="GO" id="GO:0000156">
    <property type="term" value="F:phosphorelay response regulator activity"/>
    <property type="evidence" value="ECO:0007669"/>
    <property type="project" value="InterPro"/>
</dbReference>
<dbReference type="PROSITE" id="PS50122">
    <property type="entry name" value="CHEB"/>
    <property type="match status" value="1"/>
</dbReference>
<sequence length="349" mass="37132">MMSIRVLVIDDSALMRAILVEVINSAADMEVVGAAPDPLVAREMIKRTEPDVITLDVEMPKMKGLQSLDRLMRLSPTPVVMISSLAGRGSTTALRALELGTVNVVAKLGIDMAKGLAEYADEVRDKIRMAHGSRRKIPAPAFKPLPIDPRTSAGRLIAIGASTGGTEAIKTVLSQMPENAPGIVMVQHMPETFTPSFARRLDGLCRIRVKEAENCERILPGHAYLAPGHSHLLVRRRGTDYLCELSSGVPVNRHRPSVDVLFQSVAEHAGSRAVAVLLTGMGKDGAKGTLALFAAGGYTIAQSEASCVVYGMPREAVALGGVHESAALGEIAARLVASLSRREPAAVRV</sequence>
<dbReference type="PANTHER" id="PTHR42872">
    <property type="entry name" value="PROTEIN-GLUTAMATE METHYLESTERASE/PROTEIN-GLUTAMINE GLUTAMINASE"/>
    <property type="match status" value="1"/>
</dbReference>
<dbReference type="HAMAP" id="MF_00099">
    <property type="entry name" value="CheB_chemtxs"/>
    <property type="match status" value="1"/>
</dbReference>
<keyword evidence="2 6" id="KW-0145">Chemotaxis</keyword>
<comment type="PTM">
    <text evidence="6">Phosphorylated by CheA. Phosphorylation of the N-terminal regulatory domain activates the methylesterase activity.</text>
</comment>
<dbReference type="SMART" id="SM00448">
    <property type="entry name" value="REC"/>
    <property type="match status" value="1"/>
</dbReference>
<dbReference type="Gene3D" id="3.40.50.180">
    <property type="entry name" value="Methylesterase CheB, C-terminal domain"/>
    <property type="match status" value="1"/>
</dbReference>
<dbReference type="EMBL" id="JADJEV010000003">
    <property type="protein sequence ID" value="MBK6972565.1"/>
    <property type="molecule type" value="Genomic_DNA"/>
</dbReference>
<dbReference type="NCBIfam" id="NF001965">
    <property type="entry name" value="PRK00742.1"/>
    <property type="match status" value="1"/>
</dbReference>
<dbReference type="AlphaFoldDB" id="A0A9D7HTD2"/>
<feature type="active site" evidence="6 7">
    <location>
        <position position="162"/>
    </location>
</feature>
<name>A0A9D7HTD2_9PROT</name>
<keyword evidence="4 6" id="KW-0378">Hydrolase</keyword>
<evidence type="ECO:0000313" key="11">
    <source>
        <dbReference type="EMBL" id="MBK6972565.1"/>
    </source>
</evidence>
<evidence type="ECO:0000256" key="6">
    <source>
        <dbReference type="HAMAP-Rule" id="MF_00099"/>
    </source>
</evidence>
<dbReference type="PROSITE" id="PS50110">
    <property type="entry name" value="RESPONSE_REGULATORY"/>
    <property type="match status" value="1"/>
</dbReference>
<feature type="modified residue" description="4-aspartylphosphate" evidence="6 8">
    <location>
        <position position="56"/>
    </location>
</feature>
<protein>
    <recommendedName>
        <fullName evidence="6">Protein-glutamate methylesterase/protein-glutamine glutaminase</fullName>
        <ecNumber evidence="6">3.1.1.61</ecNumber>
        <ecNumber evidence="6">3.5.1.44</ecNumber>
    </recommendedName>
</protein>
<dbReference type="Gene3D" id="3.40.50.2300">
    <property type="match status" value="1"/>
</dbReference>
<evidence type="ECO:0000256" key="1">
    <source>
        <dbReference type="ARBA" id="ARBA00022490"/>
    </source>
</evidence>
<evidence type="ECO:0000259" key="9">
    <source>
        <dbReference type="PROSITE" id="PS50110"/>
    </source>
</evidence>
<dbReference type="InterPro" id="IPR035909">
    <property type="entry name" value="CheB_C"/>
</dbReference>
<dbReference type="InterPro" id="IPR011006">
    <property type="entry name" value="CheY-like_superfamily"/>
</dbReference>
<reference evidence="12" key="1">
    <citation type="journal article" date="2021" name="Nat. Commun.">
        <title>Connecting structure to function with the recovery of over 1000 high-quality metagenome-assembled genomes from activated sludge using long-read sequencing.</title>
        <authorList>
            <person name="Singleton C.M."/>
            <person name="Petriglieri F."/>
            <person name="Kristensen J.M."/>
            <person name="Kirkegaard R.H."/>
            <person name="Michaelsen T.Y."/>
            <person name="Andersen M.H."/>
            <person name="Kondrotaite Z."/>
            <person name="Karst S.M."/>
            <person name="Dueholm M.S."/>
            <person name="Nielsen P.H."/>
            <person name="Albertsen M."/>
        </authorList>
    </citation>
    <scope>NUCLEOTIDE SEQUENCE [LARGE SCALE GENOMIC DNA]</scope>
</reference>
<dbReference type="Pfam" id="PF00072">
    <property type="entry name" value="Response_reg"/>
    <property type="match status" value="1"/>
</dbReference>
<gene>
    <name evidence="6" type="primary">cheB</name>
    <name evidence="11" type="ORF">IPH26_06310</name>
</gene>
<feature type="domain" description="Response regulatory" evidence="9">
    <location>
        <begin position="5"/>
        <end position="122"/>
    </location>
</feature>
<comment type="similarity">
    <text evidence="6">Belongs to the CheB family.</text>
</comment>
<dbReference type="SUPFAM" id="SSF52172">
    <property type="entry name" value="CheY-like"/>
    <property type="match status" value="1"/>
</dbReference>
<dbReference type="CDD" id="cd17541">
    <property type="entry name" value="REC_CheB-like"/>
    <property type="match status" value="1"/>
</dbReference>
<proteinExistence type="inferred from homology"/>
<keyword evidence="3 6" id="KW-0597">Phosphoprotein</keyword>
<feature type="active site" evidence="6 7">
    <location>
        <position position="188"/>
    </location>
</feature>
<comment type="caution">
    <text evidence="11">The sequence shown here is derived from an EMBL/GenBank/DDBJ whole genome shotgun (WGS) entry which is preliminary data.</text>
</comment>
<dbReference type="PANTHER" id="PTHR42872:SF6">
    <property type="entry name" value="PROTEIN-GLUTAMATE METHYLESTERASE_PROTEIN-GLUTAMINE GLUTAMINASE"/>
    <property type="match status" value="1"/>
</dbReference>
<evidence type="ECO:0000259" key="10">
    <source>
        <dbReference type="PROSITE" id="PS50122"/>
    </source>
</evidence>
<evidence type="ECO:0000256" key="5">
    <source>
        <dbReference type="ARBA" id="ARBA00048267"/>
    </source>
</evidence>
<evidence type="ECO:0000256" key="7">
    <source>
        <dbReference type="PROSITE-ProRule" id="PRU00050"/>
    </source>
</evidence>
<dbReference type="CDD" id="cd16432">
    <property type="entry name" value="CheB_Rec"/>
    <property type="match status" value="1"/>
</dbReference>
<feature type="domain" description="CheB-type methylesterase" evidence="10">
    <location>
        <begin position="149"/>
        <end position="342"/>
    </location>
</feature>
<dbReference type="NCBIfam" id="NF009206">
    <property type="entry name" value="PRK12555.1"/>
    <property type="match status" value="1"/>
</dbReference>
<evidence type="ECO:0000256" key="3">
    <source>
        <dbReference type="ARBA" id="ARBA00022553"/>
    </source>
</evidence>
<comment type="domain">
    <text evidence="6">Contains a C-terminal catalytic domain, and an N-terminal region which modulates catalytic activity.</text>
</comment>
<dbReference type="InterPro" id="IPR000673">
    <property type="entry name" value="Sig_transdc_resp-reg_Me-estase"/>
</dbReference>
<dbReference type="SUPFAM" id="SSF52738">
    <property type="entry name" value="Methylesterase CheB, C-terminal domain"/>
    <property type="match status" value="1"/>
</dbReference>
<dbReference type="PIRSF" id="PIRSF000876">
    <property type="entry name" value="RR_chemtxs_CheB"/>
    <property type="match status" value="1"/>
</dbReference>
<comment type="catalytic activity">
    <reaction evidence="5 6">
        <text>[protein]-L-glutamate 5-O-methyl ester + H2O = L-glutamyl-[protein] + methanol + H(+)</text>
        <dbReference type="Rhea" id="RHEA:23236"/>
        <dbReference type="Rhea" id="RHEA-COMP:10208"/>
        <dbReference type="Rhea" id="RHEA-COMP:10311"/>
        <dbReference type="ChEBI" id="CHEBI:15377"/>
        <dbReference type="ChEBI" id="CHEBI:15378"/>
        <dbReference type="ChEBI" id="CHEBI:17790"/>
        <dbReference type="ChEBI" id="CHEBI:29973"/>
        <dbReference type="ChEBI" id="CHEBI:82795"/>
        <dbReference type="EC" id="3.1.1.61"/>
    </reaction>
</comment>